<keyword evidence="15" id="KW-0946">Virion</keyword>
<evidence type="ECO:0000313" key="15">
    <source>
        <dbReference type="EMBL" id="KFH43466.1"/>
    </source>
</evidence>
<dbReference type="Pfam" id="PF09531">
    <property type="entry name" value="Ndc1_Nup"/>
    <property type="match status" value="1"/>
</dbReference>
<dbReference type="GO" id="GO:0106166">
    <property type="term" value="F:spindle pole body-nuclear membrane anchor activity"/>
    <property type="evidence" value="ECO:0007669"/>
    <property type="project" value="TreeGrafter"/>
</dbReference>
<proteinExistence type="inferred from homology"/>
<evidence type="ECO:0000256" key="4">
    <source>
        <dbReference type="ARBA" id="ARBA00022448"/>
    </source>
</evidence>
<keyword evidence="4" id="KW-0813">Transport</keyword>
<dbReference type="STRING" id="857340.A0A086T284"/>
<keyword evidence="8 14" id="KW-1133">Transmembrane helix</keyword>
<gene>
    <name evidence="15" type="ORF">ACRE_057840</name>
</gene>
<comment type="similarity">
    <text evidence="3">Belongs to the NDC1 family.</text>
</comment>
<keyword evidence="10" id="KW-0906">Nuclear pore complex</keyword>
<evidence type="ECO:0000256" key="9">
    <source>
        <dbReference type="ARBA" id="ARBA00023010"/>
    </source>
</evidence>
<feature type="transmembrane region" description="Helical" evidence="14">
    <location>
        <begin position="106"/>
        <end position="124"/>
    </location>
</feature>
<evidence type="ECO:0000256" key="5">
    <source>
        <dbReference type="ARBA" id="ARBA00022692"/>
    </source>
</evidence>
<dbReference type="GO" id="GO:0015031">
    <property type="term" value="P:protein transport"/>
    <property type="evidence" value="ECO:0007669"/>
    <property type="project" value="UniProtKB-KW"/>
</dbReference>
<keyword evidence="15" id="KW-0261">Viral envelope protein</keyword>
<dbReference type="GO" id="GO:0006999">
    <property type="term" value="P:nuclear pore organization"/>
    <property type="evidence" value="ECO:0007669"/>
    <property type="project" value="TreeGrafter"/>
</dbReference>
<dbReference type="InterPro" id="IPR019049">
    <property type="entry name" value="Nucleoporin_prot_Ndc1/Nup"/>
</dbReference>
<keyword evidence="16" id="KW-1185">Reference proteome</keyword>
<feature type="compositionally biased region" description="Low complexity" evidence="13">
    <location>
        <begin position="616"/>
        <end position="626"/>
    </location>
</feature>
<dbReference type="OrthoDB" id="67850at2759"/>
<feature type="transmembrane region" description="Helical" evidence="14">
    <location>
        <begin position="260"/>
        <end position="280"/>
    </location>
</feature>
<evidence type="ECO:0000256" key="11">
    <source>
        <dbReference type="ARBA" id="ARBA00023136"/>
    </source>
</evidence>
<accession>A0A086T284</accession>
<dbReference type="GO" id="GO:0031965">
    <property type="term" value="C:nuclear membrane"/>
    <property type="evidence" value="ECO:0007669"/>
    <property type="project" value="UniProtKB-SubCell"/>
</dbReference>
<feature type="region of interest" description="Disordered" evidence="13">
    <location>
        <begin position="376"/>
        <end position="418"/>
    </location>
</feature>
<dbReference type="HOGENOM" id="CLU_029386_1_0_1"/>
<comment type="subcellular location">
    <subcellularLocation>
        <location evidence="1">Nucleus membrane</location>
        <topology evidence="1">Multi-pass membrane protein</topology>
    </subcellularLocation>
    <subcellularLocation>
        <location evidence="2">Nucleus</location>
        <location evidence="2">Nuclear pore complex</location>
    </subcellularLocation>
</comment>
<feature type="compositionally biased region" description="Basic and acidic residues" evidence="13">
    <location>
        <begin position="631"/>
        <end position="650"/>
    </location>
</feature>
<evidence type="ECO:0000256" key="14">
    <source>
        <dbReference type="SAM" id="Phobius"/>
    </source>
</evidence>
<dbReference type="EMBL" id="JPKY01000069">
    <property type="protein sequence ID" value="KFH43466.1"/>
    <property type="molecule type" value="Genomic_DNA"/>
</dbReference>
<keyword evidence="7" id="KW-0653">Protein transport</keyword>
<feature type="transmembrane region" description="Helical" evidence="14">
    <location>
        <begin position="213"/>
        <end position="240"/>
    </location>
</feature>
<dbReference type="GO" id="GO:0051028">
    <property type="term" value="P:mRNA transport"/>
    <property type="evidence" value="ECO:0007669"/>
    <property type="project" value="UniProtKB-KW"/>
</dbReference>
<evidence type="ECO:0000256" key="8">
    <source>
        <dbReference type="ARBA" id="ARBA00022989"/>
    </source>
</evidence>
<name>A0A086T284_HAPC1</name>
<feature type="region of interest" description="Disordered" evidence="13">
    <location>
        <begin position="612"/>
        <end position="657"/>
    </location>
</feature>
<keyword evidence="11 14" id="KW-0472">Membrane</keyword>
<feature type="compositionally biased region" description="Basic and acidic residues" evidence="13">
    <location>
        <begin position="407"/>
        <end position="418"/>
    </location>
</feature>
<evidence type="ECO:0000256" key="2">
    <source>
        <dbReference type="ARBA" id="ARBA00004567"/>
    </source>
</evidence>
<evidence type="ECO:0000313" key="16">
    <source>
        <dbReference type="Proteomes" id="UP000029964"/>
    </source>
</evidence>
<dbReference type="Proteomes" id="UP000029964">
    <property type="component" value="Unassembled WGS sequence"/>
</dbReference>
<dbReference type="PANTHER" id="PTHR13269">
    <property type="entry name" value="NUCLEOPORIN NDC1"/>
    <property type="match status" value="1"/>
</dbReference>
<evidence type="ECO:0000256" key="1">
    <source>
        <dbReference type="ARBA" id="ARBA00004232"/>
    </source>
</evidence>
<reference evidence="16" key="1">
    <citation type="journal article" date="2014" name="Genome Announc.">
        <title>Genome sequence and annotation of Acremonium chrysogenum, producer of the beta-lactam antibiotic cephalosporin C.</title>
        <authorList>
            <person name="Terfehr D."/>
            <person name="Dahlmann T.A."/>
            <person name="Specht T."/>
            <person name="Zadra I."/>
            <person name="Kuernsteiner H."/>
            <person name="Kueck U."/>
        </authorList>
    </citation>
    <scope>NUCLEOTIDE SEQUENCE [LARGE SCALE GENOMIC DNA]</scope>
    <source>
        <strain evidence="16">ATCC 11550 / CBS 779.69 / DSM 880 / IAM 14645 / JCM 23072 / IMI 49137</strain>
    </source>
</reference>
<dbReference type="PANTHER" id="PTHR13269:SF6">
    <property type="entry name" value="NUCLEOPORIN NDC1"/>
    <property type="match status" value="1"/>
</dbReference>
<dbReference type="GO" id="GO:0005816">
    <property type="term" value="C:spindle pole body"/>
    <property type="evidence" value="ECO:0007669"/>
    <property type="project" value="TreeGrafter"/>
</dbReference>
<sequence length="657" mass="73275">MAGLPVRRPPYKDFLQPALQRRFASTATVLLTVSYVEAVLLSRWDSLLWSWFPIGPAGFRTAIIFTCGLAILVLRIAQYHVGLRTTGSGIQTLGANLSKLSTYETVFWYCFSSFLFCPVFLWSMPESANLRWVTYFSGDRARANERPVFLACYLGLCAVKQSIEHFVGDVDRLDLGIVGKQEGKGKDTADASISLKKVLLRLPATFVQTINEALVTLMAAFGIYFLLLRSFAYGWTLIFLRPFYNLPRANLPPAAWPLDVFLAVRCLFAGTFLFFIWAAGNTAFSLFMVKEPLKNGQPLTAESKDPNGSLLNGLKSKKQSIQCFAMWELSHISQAFPDRRKAIYADIDRKDGPMWSQVYAVCVEVLRSIETRVDNYGKPAAPPPAPAVEEPKQRTLPPLRSDNILTPEKHKPGAGAKAKEVVKIITSGSKSSSSPLSELSPIAKKTWNRTKDHVLTKDQQQAMSPENVRTQVQQLALGLMNLTWVRALLQRTFRNELAGAVLGTPYAEPALYINAANALCQLAIHSLGEDQFGNVHRDVPSIIRTLTSVIRKVEALKESFPVHWTDTSGTRESPEVDQVLDAMRTGLGQVVASFEPFCHDLRLTPGDLRHAKEAAAVRQAQQEAQPEPQPEAERRVEARQQGRPEMEQVRSRSGRRR</sequence>
<comment type="caution">
    <text evidence="15">The sequence shown here is derived from an EMBL/GenBank/DDBJ whole genome shotgun (WGS) entry which is preliminary data.</text>
</comment>
<dbReference type="GO" id="GO:0070631">
    <property type="term" value="P:spindle pole body localization"/>
    <property type="evidence" value="ECO:0007669"/>
    <property type="project" value="TreeGrafter"/>
</dbReference>
<evidence type="ECO:0000256" key="3">
    <source>
        <dbReference type="ARBA" id="ARBA00005760"/>
    </source>
</evidence>
<organism evidence="15 16">
    <name type="scientific">Hapsidospora chrysogenum (strain ATCC 11550 / CBS 779.69 / DSM 880 / IAM 14645 / JCM 23072 / IMI 49137)</name>
    <name type="common">Acremonium chrysogenum</name>
    <dbReference type="NCBI Taxonomy" id="857340"/>
    <lineage>
        <taxon>Eukaryota</taxon>
        <taxon>Fungi</taxon>
        <taxon>Dikarya</taxon>
        <taxon>Ascomycota</taxon>
        <taxon>Pezizomycotina</taxon>
        <taxon>Sordariomycetes</taxon>
        <taxon>Hypocreomycetidae</taxon>
        <taxon>Hypocreales</taxon>
        <taxon>Bionectriaceae</taxon>
        <taxon>Hapsidospora</taxon>
    </lineage>
</organism>
<keyword evidence="9" id="KW-0811">Translocation</keyword>
<feature type="transmembrane region" description="Helical" evidence="14">
    <location>
        <begin position="48"/>
        <end position="74"/>
    </location>
</feature>
<keyword evidence="6" id="KW-0509">mRNA transport</keyword>
<evidence type="ECO:0000256" key="7">
    <source>
        <dbReference type="ARBA" id="ARBA00022927"/>
    </source>
</evidence>
<evidence type="ECO:0000256" key="10">
    <source>
        <dbReference type="ARBA" id="ARBA00023132"/>
    </source>
</evidence>
<dbReference type="GO" id="GO:0070762">
    <property type="term" value="C:nuclear pore transmembrane ring"/>
    <property type="evidence" value="ECO:0007669"/>
    <property type="project" value="TreeGrafter"/>
</dbReference>
<evidence type="ECO:0000256" key="12">
    <source>
        <dbReference type="ARBA" id="ARBA00023242"/>
    </source>
</evidence>
<keyword evidence="5 14" id="KW-0812">Transmembrane</keyword>
<evidence type="ECO:0000256" key="6">
    <source>
        <dbReference type="ARBA" id="ARBA00022816"/>
    </source>
</evidence>
<keyword evidence="12" id="KW-0539">Nucleus</keyword>
<dbReference type="AlphaFoldDB" id="A0A086T284"/>
<evidence type="ECO:0000256" key="13">
    <source>
        <dbReference type="SAM" id="MobiDB-lite"/>
    </source>
</evidence>
<protein>
    <submittedName>
        <fullName evidence="15">Nuclear envelope protein-like protein</fullName>
    </submittedName>
</protein>